<sequence length="66" mass="7209">MPTKRRTISDKNASEPDASHQSWMMIDPIRPFAFAFGMQVSCRATANCNVGSVTFSDELNGGSKRG</sequence>
<evidence type="ECO:0000313" key="2">
    <source>
        <dbReference type="EMBL" id="KAK8867442.1"/>
    </source>
</evidence>
<proteinExistence type="predicted"/>
<feature type="compositionally biased region" description="Basic and acidic residues" evidence="1">
    <location>
        <begin position="7"/>
        <end position="18"/>
    </location>
</feature>
<dbReference type="EMBL" id="JAPCWZ010000004">
    <property type="protein sequence ID" value="KAK8867442.1"/>
    <property type="molecule type" value="Genomic_DNA"/>
</dbReference>
<organism evidence="2 3">
    <name type="scientific">Apiospora arundinis</name>
    <dbReference type="NCBI Taxonomy" id="335852"/>
    <lineage>
        <taxon>Eukaryota</taxon>
        <taxon>Fungi</taxon>
        <taxon>Dikarya</taxon>
        <taxon>Ascomycota</taxon>
        <taxon>Pezizomycotina</taxon>
        <taxon>Sordariomycetes</taxon>
        <taxon>Xylariomycetidae</taxon>
        <taxon>Amphisphaeriales</taxon>
        <taxon>Apiosporaceae</taxon>
        <taxon>Apiospora</taxon>
    </lineage>
</organism>
<comment type="caution">
    <text evidence="2">The sequence shown here is derived from an EMBL/GenBank/DDBJ whole genome shotgun (WGS) entry which is preliminary data.</text>
</comment>
<dbReference type="Proteomes" id="UP001390339">
    <property type="component" value="Unassembled WGS sequence"/>
</dbReference>
<evidence type="ECO:0000256" key="1">
    <source>
        <dbReference type="SAM" id="MobiDB-lite"/>
    </source>
</evidence>
<accession>A0ABR2IRF3</accession>
<keyword evidence="3" id="KW-1185">Reference proteome</keyword>
<gene>
    <name evidence="2" type="ORF">PGQ11_006020</name>
</gene>
<name>A0ABR2IRF3_9PEZI</name>
<evidence type="ECO:0000313" key="3">
    <source>
        <dbReference type="Proteomes" id="UP001390339"/>
    </source>
</evidence>
<protein>
    <submittedName>
        <fullName evidence="2">Uncharacterized protein</fullName>
    </submittedName>
</protein>
<feature type="region of interest" description="Disordered" evidence="1">
    <location>
        <begin position="1"/>
        <end position="20"/>
    </location>
</feature>
<reference evidence="2 3" key="1">
    <citation type="journal article" date="2024" name="IMA Fungus">
        <title>Apiospora arundinis, a panoply of carbohydrate-active enzymes and secondary metabolites.</title>
        <authorList>
            <person name="Sorensen T."/>
            <person name="Petersen C."/>
            <person name="Muurmann A.T."/>
            <person name="Christiansen J.V."/>
            <person name="Brundto M.L."/>
            <person name="Overgaard C.K."/>
            <person name="Boysen A.T."/>
            <person name="Wollenberg R.D."/>
            <person name="Larsen T.O."/>
            <person name="Sorensen J.L."/>
            <person name="Nielsen K.L."/>
            <person name="Sondergaard T.E."/>
        </authorList>
    </citation>
    <scope>NUCLEOTIDE SEQUENCE [LARGE SCALE GENOMIC DNA]</scope>
    <source>
        <strain evidence="2 3">AAU 773</strain>
    </source>
</reference>